<keyword evidence="3" id="KW-0963">Cytoplasm</keyword>
<dbReference type="Pfam" id="PF22528">
    <property type="entry name" value="PRMT_C"/>
    <property type="match status" value="1"/>
</dbReference>
<comment type="catalytic activity">
    <reaction evidence="10">
        <text>L-arginyl-[protein] + 2 S-adenosyl-L-methionine = N(omega),N(omega)-dimethyl-L-arginyl-[protein] + 2 S-adenosyl-L-homocysteine + 2 H(+)</text>
        <dbReference type="Rhea" id="RHEA:48096"/>
        <dbReference type="Rhea" id="RHEA-COMP:10532"/>
        <dbReference type="Rhea" id="RHEA-COMP:11991"/>
        <dbReference type="ChEBI" id="CHEBI:15378"/>
        <dbReference type="ChEBI" id="CHEBI:29965"/>
        <dbReference type="ChEBI" id="CHEBI:57856"/>
        <dbReference type="ChEBI" id="CHEBI:59789"/>
        <dbReference type="ChEBI" id="CHEBI:61897"/>
        <dbReference type="EC" id="2.1.1.319"/>
    </reaction>
    <physiologicalReaction direction="left-to-right" evidence="10">
        <dbReference type="Rhea" id="RHEA:48097"/>
    </physiologicalReaction>
</comment>
<dbReference type="RefSeq" id="XP_009526537.1">
    <property type="nucleotide sequence ID" value="XM_009528242.1"/>
</dbReference>
<evidence type="ECO:0000256" key="5">
    <source>
        <dbReference type="ARBA" id="ARBA00022679"/>
    </source>
</evidence>
<dbReference type="GO" id="GO:0032259">
    <property type="term" value="P:methylation"/>
    <property type="evidence" value="ECO:0007669"/>
    <property type="project" value="UniProtKB-KW"/>
</dbReference>
<dbReference type="STRING" id="1094619.G4ZFG3"/>
<dbReference type="Gene3D" id="2.70.160.11">
    <property type="entry name" value="Hnrnp arginine n-methyltransferase1"/>
    <property type="match status" value="1"/>
</dbReference>
<feature type="coiled-coil region" evidence="13">
    <location>
        <begin position="153"/>
        <end position="180"/>
    </location>
</feature>
<proteinExistence type="predicted"/>
<evidence type="ECO:0000256" key="12">
    <source>
        <dbReference type="PROSITE-ProRule" id="PRU01015"/>
    </source>
</evidence>
<keyword evidence="5 12" id="KW-0808">Transferase</keyword>
<dbReference type="KEGG" id="psoj:PHYSODRAFT_351207"/>
<evidence type="ECO:0000313" key="16">
    <source>
        <dbReference type="EMBL" id="EGZ17479.1"/>
    </source>
</evidence>
<dbReference type="PROSITE" id="PS00028">
    <property type="entry name" value="ZINC_FINGER_C2H2_1"/>
    <property type="match status" value="1"/>
</dbReference>
<evidence type="ECO:0000256" key="7">
    <source>
        <dbReference type="ARBA" id="ARBA00022723"/>
    </source>
</evidence>
<evidence type="ECO:0000259" key="15">
    <source>
        <dbReference type="PROSITE" id="PS00028"/>
    </source>
</evidence>
<keyword evidence="4 12" id="KW-0489">Methyltransferase</keyword>
<dbReference type="AlphaFoldDB" id="G4ZFG3"/>
<dbReference type="SMR" id="G4ZFG3"/>
<keyword evidence="13" id="KW-0175">Coiled coil</keyword>
<dbReference type="InterPro" id="IPR025799">
    <property type="entry name" value="Arg_MeTrfase"/>
</dbReference>
<dbReference type="GeneID" id="20649205"/>
<evidence type="ECO:0000256" key="11">
    <source>
        <dbReference type="ARBA" id="ARBA00049303"/>
    </source>
</evidence>
<protein>
    <recommendedName>
        <fullName evidence="2">type I protein arginine methyltransferase</fullName>
        <ecNumber evidence="2">2.1.1.319</ecNumber>
    </recommendedName>
</protein>
<keyword evidence="8" id="KW-0863">Zinc-finger</keyword>
<organism evidence="16 17">
    <name type="scientific">Phytophthora sojae (strain P6497)</name>
    <name type="common">Soybean stem and root rot agent</name>
    <name type="synonym">Phytophthora megasperma f. sp. glycines</name>
    <dbReference type="NCBI Taxonomy" id="1094619"/>
    <lineage>
        <taxon>Eukaryota</taxon>
        <taxon>Sar</taxon>
        <taxon>Stramenopiles</taxon>
        <taxon>Oomycota</taxon>
        <taxon>Peronosporomycetes</taxon>
        <taxon>Peronosporales</taxon>
        <taxon>Peronosporaceae</taxon>
        <taxon>Phytophthora</taxon>
    </lineage>
</organism>
<dbReference type="InterPro" id="IPR013087">
    <property type="entry name" value="Znf_C2H2_type"/>
</dbReference>
<dbReference type="GO" id="GO:0035242">
    <property type="term" value="F:protein-arginine omega-N asymmetric methyltransferase activity"/>
    <property type="evidence" value="ECO:0007669"/>
    <property type="project" value="UniProtKB-EC"/>
</dbReference>
<dbReference type="SUPFAM" id="SSF57667">
    <property type="entry name" value="beta-beta-alpha zinc fingers"/>
    <property type="match status" value="1"/>
</dbReference>
<dbReference type="InParanoid" id="G4ZFG3"/>
<dbReference type="Proteomes" id="UP000002640">
    <property type="component" value="Unassembled WGS sequence"/>
</dbReference>
<dbReference type="PANTHER" id="PTHR11006:SF53">
    <property type="entry name" value="PROTEIN ARGININE N-METHYLTRANSFERASE 3"/>
    <property type="match status" value="1"/>
</dbReference>
<dbReference type="PANTHER" id="PTHR11006">
    <property type="entry name" value="PROTEIN ARGININE N-METHYLTRANSFERASE"/>
    <property type="match status" value="1"/>
</dbReference>
<evidence type="ECO:0000256" key="4">
    <source>
        <dbReference type="ARBA" id="ARBA00022603"/>
    </source>
</evidence>
<reference evidence="16 17" key="1">
    <citation type="journal article" date="2006" name="Science">
        <title>Phytophthora genome sequences uncover evolutionary origins and mechanisms of pathogenesis.</title>
        <authorList>
            <person name="Tyler B.M."/>
            <person name="Tripathy S."/>
            <person name="Zhang X."/>
            <person name="Dehal P."/>
            <person name="Jiang R.H."/>
            <person name="Aerts A."/>
            <person name="Arredondo F.D."/>
            <person name="Baxter L."/>
            <person name="Bensasson D."/>
            <person name="Beynon J.L."/>
            <person name="Chapman J."/>
            <person name="Damasceno C.M."/>
            <person name="Dorrance A.E."/>
            <person name="Dou D."/>
            <person name="Dickerman A.W."/>
            <person name="Dubchak I.L."/>
            <person name="Garbelotto M."/>
            <person name="Gijzen M."/>
            <person name="Gordon S.G."/>
            <person name="Govers F."/>
            <person name="Grunwald N.J."/>
            <person name="Huang W."/>
            <person name="Ivors K.L."/>
            <person name="Jones R.W."/>
            <person name="Kamoun S."/>
            <person name="Krampis K."/>
            <person name="Lamour K.H."/>
            <person name="Lee M.K."/>
            <person name="McDonald W.H."/>
            <person name="Medina M."/>
            <person name="Meijer H.J."/>
            <person name="Nordberg E.K."/>
            <person name="Maclean D.J."/>
            <person name="Ospina-Giraldo M.D."/>
            <person name="Morris P.F."/>
            <person name="Phuntumart V."/>
            <person name="Putnam N.H."/>
            <person name="Rash S."/>
            <person name="Rose J.K."/>
            <person name="Sakihama Y."/>
            <person name="Salamov A.A."/>
            <person name="Savidor A."/>
            <person name="Scheuring C.F."/>
            <person name="Smith B.M."/>
            <person name="Sobral B.W."/>
            <person name="Terry A."/>
            <person name="Torto-Alalibo T.A."/>
            <person name="Win J."/>
            <person name="Xu Z."/>
            <person name="Zhang H."/>
            <person name="Grigoriev I.V."/>
            <person name="Rokhsar D.S."/>
            <person name="Boore J.L."/>
        </authorList>
    </citation>
    <scope>NUCLEOTIDE SEQUENCE [LARGE SCALE GENOMIC DNA]</scope>
    <source>
        <strain evidence="16 17">P6497</strain>
    </source>
</reference>
<accession>G4ZFG3</accession>
<dbReference type="OMA" id="YSHFAIH"/>
<evidence type="ECO:0000256" key="10">
    <source>
        <dbReference type="ARBA" id="ARBA00047384"/>
    </source>
</evidence>
<comment type="catalytic activity">
    <reaction evidence="11">
        <text>L-arginyl-[protein] + S-adenosyl-L-methionine = N(omega)-methyl-L-arginyl-[protein] + S-adenosyl-L-homocysteine + H(+)</text>
        <dbReference type="Rhea" id="RHEA:48100"/>
        <dbReference type="Rhea" id="RHEA-COMP:10532"/>
        <dbReference type="Rhea" id="RHEA-COMP:11990"/>
        <dbReference type="ChEBI" id="CHEBI:15378"/>
        <dbReference type="ChEBI" id="CHEBI:29965"/>
        <dbReference type="ChEBI" id="CHEBI:57856"/>
        <dbReference type="ChEBI" id="CHEBI:59789"/>
        <dbReference type="ChEBI" id="CHEBI:65280"/>
    </reaction>
    <physiologicalReaction direction="left-to-right" evidence="11">
        <dbReference type="Rhea" id="RHEA:48101"/>
    </physiologicalReaction>
</comment>
<evidence type="ECO:0000256" key="2">
    <source>
        <dbReference type="ARBA" id="ARBA00011925"/>
    </source>
</evidence>
<dbReference type="InterPro" id="IPR041698">
    <property type="entry name" value="Methyltransf_25"/>
</dbReference>
<dbReference type="FunFam" id="3.40.50.150:FF:000003">
    <property type="entry name" value="Blast:Protein arginine N-methyltransferase 1"/>
    <property type="match status" value="1"/>
</dbReference>
<dbReference type="SUPFAM" id="SSF53335">
    <property type="entry name" value="S-adenosyl-L-methionine-dependent methyltransferases"/>
    <property type="match status" value="1"/>
</dbReference>
<dbReference type="Gene3D" id="3.40.50.150">
    <property type="entry name" value="Vaccinia Virus protein VP39"/>
    <property type="match status" value="1"/>
</dbReference>
<feature type="domain" description="C2H2-type" evidence="15">
    <location>
        <begin position="29"/>
        <end position="50"/>
    </location>
</feature>
<evidence type="ECO:0000256" key="14">
    <source>
        <dbReference type="SAM" id="MobiDB-lite"/>
    </source>
</evidence>
<dbReference type="GO" id="GO:0005829">
    <property type="term" value="C:cytosol"/>
    <property type="evidence" value="ECO:0007669"/>
    <property type="project" value="UniProtKB-SubCell"/>
</dbReference>
<dbReference type="CDD" id="cd02440">
    <property type="entry name" value="AdoMet_MTases"/>
    <property type="match status" value="1"/>
</dbReference>
<evidence type="ECO:0000313" key="17">
    <source>
        <dbReference type="Proteomes" id="UP000002640"/>
    </source>
</evidence>
<dbReference type="GO" id="GO:0042054">
    <property type="term" value="F:histone methyltransferase activity"/>
    <property type="evidence" value="ECO:0007669"/>
    <property type="project" value="TreeGrafter"/>
</dbReference>
<gene>
    <name evidence="16" type="ORF">PHYSODRAFT_351207</name>
</gene>
<dbReference type="Pfam" id="PF21137">
    <property type="entry name" value="ANM3_C2H2_Zf"/>
    <property type="match status" value="1"/>
</dbReference>
<dbReference type="PROSITE" id="PS51678">
    <property type="entry name" value="SAM_MT_PRMT"/>
    <property type="match status" value="1"/>
</dbReference>
<dbReference type="InterPro" id="IPR029063">
    <property type="entry name" value="SAM-dependent_MTases_sf"/>
</dbReference>
<feature type="compositionally biased region" description="Acidic residues" evidence="14">
    <location>
        <begin position="124"/>
        <end position="138"/>
    </location>
</feature>
<comment type="subcellular location">
    <subcellularLocation>
        <location evidence="1">Cytoplasm</location>
        <location evidence="1">Cytosol</location>
    </subcellularLocation>
</comment>
<keyword evidence="7" id="KW-0479">Metal-binding</keyword>
<dbReference type="InterPro" id="IPR049482">
    <property type="entry name" value="ANM3-like_C2H2_Zf"/>
</dbReference>
<dbReference type="InterPro" id="IPR036236">
    <property type="entry name" value="Znf_C2H2_sf"/>
</dbReference>
<feature type="region of interest" description="Disordered" evidence="14">
    <location>
        <begin position="124"/>
        <end position="145"/>
    </location>
</feature>
<evidence type="ECO:0000256" key="8">
    <source>
        <dbReference type="ARBA" id="ARBA00022771"/>
    </source>
</evidence>
<evidence type="ECO:0000256" key="9">
    <source>
        <dbReference type="ARBA" id="ARBA00022833"/>
    </source>
</evidence>
<sequence>MAEREDMVDVDGETWDDWVDDGSSASFDCVFCASKFPAEEPLHAHLQEAHDFSLKREISARKLDTYGTIQLVNFLRWSTLDGVAAEQVKQTLATEGNAAFQKDEFLKPVVADDPLLYCLDCDDSDSSDDEDAADEEEQKSEKAVVAPTAAAAGDDAAALIAKLQLENQELKQQMTKYSKLVRDFVVDGESSAPVEDAADNDTYYFDSYSHVGIHREMITDRIRTDGYRNAILNNPELFKGKVVLDVGCGTGILSMFAAQAGAAKVIGIDRSEMGDVAREIVAANGFSDVITILRGKVEDMDLLVDKVDIIVSEWMGYCLLYESMLDTVLFARDKWLAPGGHLFPDKCSMFIQGMEDSTKRFDFWDDVYGFNMKPIQSKISIRDAFVEDVRPSDIITSRELLQNIDIDHVTYDELDFHSTFTLSVTKDATFHGFVSSFDIGFERDCPRPEYFTTGAEGTPTHWHQVFFHVPKPFAVKKGDAVEGKWWVRRNAENPRFLDVEIQWKQAAEGEFLVQRYRIH</sequence>
<dbReference type="GO" id="GO:0008270">
    <property type="term" value="F:zinc ion binding"/>
    <property type="evidence" value="ECO:0007669"/>
    <property type="project" value="UniProtKB-KW"/>
</dbReference>
<evidence type="ECO:0000256" key="13">
    <source>
        <dbReference type="SAM" id="Coils"/>
    </source>
</evidence>
<dbReference type="InterPro" id="IPR055135">
    <property type="entry name" value="PRMT_dom"/>
</dbReference>
<evidence type="ECO:0000256" key="3">
    <source>
        <dbReference type="ARBA" id="ARBA00022490"/>
    </source>
</evidence>
<name>G4ZFG3_PHYSP</name>
<dbReference type="EC" id="2.1.1.319" evidence="2"/>
<keyword evidence="6 12" id="KW-0949">S-adenosyl-L-methionine</keyword>
<evidence type="ECO:0000256" key="6">
    <source>
        <dbReference type="ARBA" id="ARBA00022691"/>
    </source>
</evidence>
<evidence type="ECO:0000256" key="1">
    <source>
        <dbReference type="ARBA" id="ARBA00004514"/>
    </source>
</evidence>
<keyword evidence="17" id="KW-1185">Reference proteome</keyword>
<dbReference type="GO" id="GO:0005634">
    <property type="term" value="C:nucleus"/>
    <property type="evidence" value="ECO:0007669"/>
    <property type="project" value="TreeGrafter"/>
</dbReference>
<dbReference type="EMBL" id="JH159154">
    <property type="protein sequence ID" value="EGZ17479.1"/>
    <property type="molecule type" value="Genomic_DNA"/>
</dbReference>
<dbReference type="Pfam" id="PF13649">
    <property type="entry name" value="Methyltransf_25"/>
    <property type="match status" value="1"/>
</dbReference>
<keyword evidence="9" id="KW-0862">Zinc</keyword>